<keyword evidence="2" id="KW-1003">Cell membrane</keyword>
<feature type="coiled-coil region" evidence="6">
    <location>
        <begin position="226"/>
        <end position="253"/>
    </location>
</feature>
<feature type="transmembrane region" description="Helical" evidence="7">
    <location>
        <begin position="93"/>
        <end position="126"/>
    </location>
</feature>
<feature type="domain" description="Type II secretion system protein GspF" evidence="8">
    <location>
        <begin position="150"/>
        <end position="277"/>
    </location>
</feature>
<dbReference type="EMBL" id="BSNN01000007">
    <property type="protein sequence ID" value="GLQ35943.1"/>
    <property type="molecule type" value="Genomic_DNA"/>
</dbReference>
<dbReference type="InterPro" id="IPR018076">
    <property type="entry name" value="T2SS_GspF_dom"/>
</dbReference>
<comment type="subcellular location">
    <subcellularLocation>
        <location evidence="1">Cell membrane</location>
        <topology evidence="1">Multi-pass membrane protein</topology>
    </subcellularLocation>
</comment>
<evidence type="ECO:0000256" key="3">
    <source>
        <dbReference type="ARBA" id="ARBA00022692"/>
    </source>
</evidence>
<dbReference type="Proteomes" id="UP001156694">
    <property type="component" value="Unassembled WGS sequence"/>
</dbReference>
<evidence type="ECO:0000259" key="8">
    <source>
        <dbReference type="Pfam" id="PF00482"/>
    </source>
</evidence>
<dbReference type="RefSeq" id="WP_284379129.1">
    <property type="nucleotide sequence ID" value="NZ_BSNN01000007.1"/>
</dbReference>
<dbReference type="Pfam" id="PF00482">
    <property type="entry name" value="T2SSF"/>
    <property type="match status" value="1"/>
</dbReference>
<dbReference type="PANTHER" id="PTHR35007">
    <property type="entry name" value="INTEGRAL MEMBRANE PROTEIN-RELATED"/>
    <property type="match status" value="1"/>
</dbReference>
<protein>
    <submittedName>
        <fullName evidence="9">Tight adherance operon protein</fullName>
    </submittedName>
</protein>
<gene>
    <name evidence="9" type="primary">tadC</name>
    <name evidence="9" type="ORF">GCM10007939_22270</name>
</gene>
<feature type="transmembrane region" description="Helical" evidence="7">
    <location>
        <begin position="263"/>
        <end position="283"/>
    </location>
</feature>
<accession>A0ABQ5VXE1</accession>
<keyword evidence="3 7" id="KW-0812">Transmembrane</keyword>
<organism evidence="9 10">
    <name type="scientific">Amylibacter marinus</name>
    <dbReference type="NCBI Taxonomy" id="1475483"/>
    <lineage>
        <taxon>Bacteria</taxon>
        <taxon>Pseudomonadati</taxon>
        <taxon>Pseudomonadota</taxon>
        <taxon>Alphaproteobacteria</taxon>
        <taxon>Rhodobacterales</taxon>
        <taxon>Paracoccaceae</taxon>
        <taxon>Amylibacter</taxon>
    </lineage>
</organism>
<name>A0ABQ5VXE1_9RHOB</name>
<dbReference type="PANTHER" id="PTHR35007:SF2">
    <property type="entry name" value="PILUS ASSEMBLE PROTEIN"/>
    <property type="match status" value="1"/>
</dbReference>
<feature type="transmembrane region" description="Helical" evidence="7">
    <location>
        <begin position="7"/>
        <end position="25"/>
    </location>
</feature>
<reference evidence="10" key="1">
    <citation type="journal article" date="2019" name="Int. J. Syst. Evol. Microbiol.">
        <title>The Global Catalogue of Microorganisms (GCM) 10K type strain sequencing project: providing services to taxonomists for standard genome sequencing and annotation.</title>
        <authorList>
            <consortium name="The Broad Institute Genomics Platform"/>
            <consortium name="The Broad Institute Genome Sequencing Center for Infectious Disease"/>
            <person name="Wu L."/>
            <person name="Ma J."/>
        </authorList>
    </citation>
    <scope>NUCLEOTIDE SEQUENCE [LARGE SCALE GENOMIC DNA]</scope>
    <source>
        <strain evidence="10">NBRC 110140</strain>
    </source>
</reference>
<evidence type="ECO:0000256" key="7">
    <source>
        <dbReference type="SAM" id="Phobius"/>
    </source>
</evidence>
<evidence type="ECO:0000256" key="1">
    <source>
        <dbReference type="ARBA" id="ARBA00004651"/>
    </source>
</evidence>
<evidence type="ECO:0000313" key="9">
    <source>
        <dbReference type="EMBL" id="GLQ35943.1"/>
    </source>
</evidence>
<comment type="caution">
    <text evidence="9">The sequence shown here is derived from an EMBL/GenBank/DDBJ whole genome shotgun (WGS) entry which is preliminary data.</text>
</comment>
<evidence type="ECO:0000256" key="2">
    <source>
        <dbReference type="ARBA" id="ARBA00022475"/>
    </source>
</evidence>
<proteinExistence type="predicted"/>
<sequence>MSNLIPLIMALAGALVTIGVLSWLWKPGVETYKKFQEAIKFHDPIGAAVIAFAGEVEAEDEAVDYTQGISSEVHEFLDLNKEQYARGVKNFTIFMAVCFLLVAFLFGAALISCIIIAAIAGVMTYFITTFTANDRIQSQMTEQVRQFPFFLDIFLLTVQSNGNIEDAIESYHSIFGHNEIAQELVILREDLKSHDLIDSFERLRNRVGNEGLRNILGELTQKLRTGTELQKTLEQQSEDMRTLREELGAQAAERLNAKFNIPVILSAVAVLLIFLSPAIVQMVDSGFL</sequence>
<evidence type="ECO:0000313" key="10">
    <source>
        <dbReference type="Proteomes" id="UP001156694"/>
    </source>
</evidence>
<keyword evidence="10" id="KW-1185">Reference proteome</keyword>
<keyword evidence="4 7" id="KW-1133">Transmembrane helix</keyword>
<evidence type="ECO:0000256" key="6">
    <source>
        <dbReference type="SAM" id="Coils"/>
    </source>
</evidence>
<evidence type="ECO:0000256" key="5">
    <source>
        <dbReference type="ARBA" id="ARBA00023136"/>
    </source>
</evidence>
<evidence type="ECO:0000256" key="4">
    <source>
        <dbReference type="ARBA" id="ARBA00022989"/>
    </source>
</evidence>
<keyword evidence="6" id="KW-0175">Coiled coil</keyword>
<keyword evidence="5 7" id="KW-0472">Membrane</keyword>